<keyword evidence="3" id="KW-1185">Reference proteome</keyword>
<protein>
    <recommendedName>
        <fullName evidence="4">B box-type domain-containing protein</fullName>
    </recommendedName>
</protein>
<organism evidence="1 3">
    <name type="scientific">Didymodactylos carnosus</name>
    <dbReference type="NCBI Taxonomy" id="1234261"/>
    <lineage>
        <taxon>Eukaryota</taxon>
        <taxon>Metazoa</taxon>
        <taxon>Spiralia</taxon>
        <taxon>Gnathifera</taxon>
        <taxon>Rotifera</taxon>
        <taxon>Eurotatoria</taxon>
        <taxon>Bdelloidea</taxon>
        <taxon>Philodinida</taxon>
        <taxon>Philodinidae</taxon>
        <taxon>Didymodactylos</taxon>
    </lineage>
</organism>
<dbReference type="EMBL" id="CAJOBC010085234">
    <property type="protein sequence ID" value="CAF4328422.1"/>
    <property type="molecule type" value="Genomic_DNA"/>
</dbReference>
<accession>A0A815Q090</accession>
<dbReference type="Proteomes" id="UP000681722">
    <property type="component" value="Unassembled WGS sequence"/>
</dbReference>
<evidence type="ECO:0008006" key="4">
    <source>
        <dbReference type="Google" id="ProtNLM"/>
    </source>
</evidence>
<gene>
    <name evidence="1" type="ORF">GPM918_LOCUS34936</name>
    <name evidence="2" type="ORF">SRO942_LOCUS35649</name>
</gene>
<proteinExistence type="predicted"/>
<comment type="caution">
    <text evidence="1">The sequence shown here is derived from an EMBL/GenBank/DDBJ whole genome shotgun (WGS) entry which is preliminary data.</text>
</comment>
<evidence type="ECO:0000313" key="2">
    <source>
        <dbReference type="EMBL" id="CAF4328422.1"/>
    </source>
</evidence>
<reference evidence="1" key="1">
    <citation type="submission" date="2021-02" db="EMBL/GenBank/DDBJ databases">
        <authorList>
            <person name="Nowell W R."/>
        </authorList>
    </citation>
    <scope>NUCLEOTIDE SEQUENCE</scope>
</reference>
<name>A0A815Q090_9BILA</name>
<dbReference type="Proteomes" id="UP000663829">
    <property type="component" value="Unassembled WGS sequence"/>
</dbReference>
<dbReference type="EMBL" id="CAJNOQ010019781">
    <property type="protein sequence ID" value="CAF1456893.1"/>
    <property type="molecule type" value="Genomic_DNA"/>
</dbReference>
<sequence length="190" mass="22527">MALNSMVRQINAPRAQCSTCDESNGLHECDECHKRFCHRHLTVHKELLKKFDEQGTQRILQVKQKLIGIEKDSKSQRNNHPLMKKITEWELESTSKIHRIAEETRSKVQQILDENLVEYQNEFRVIKDKLEISQGTHDFKDVDFINWLFQLVELQKKLEAEEPNIKVEIENEHWIPNINVVKTTKNDKEE</sequence>
<dbReference type="AlphaFoldDB" id="A0A815Q090"/>
<evidence type="ECO:0000313" key="3">
    <source>
        <dbReference type="Proteomes" id="UP000663829"/>
    </source>
</evidence>
<evidence type="ECO:0000313" key="1">
    <source>
        <dbReference type="EMBL" id="CAF1456893.1"/>
    </source>
</evidence>